<sequence>MEYTIGKKIAQYRKDKGLTQDELAELLGVSAQAVSKWENDLSCPDILLLPKLAELFDTTVDDLLHTAPKPETSLQPAEGRKNLDDMLFKVVVNTVAGDHVRVNLPLPLIKIALEMGTQIPQFAGSEALRSLDIGQLLLMVEKGVIGKLVEVEAANGDLVEIVVE</sequence>
<evidence type="ECO:0000256" key="1">
    <source>
        <dbReference type="ARBA" id="ARBA00023125"/>
    </source>
</evidence>
<dbReference type="EMBL" id="SLUK01000001">
    <property type="protein sequence ID" value="TCL45144.1"/>
    <property type="molecule type" value="Genomic_DNA"/>
</dbReference>
<name>A0A9X8Y9G8_9FIRM</name>
<keyword evidence="4" id="KW-1185">Reference proteome</keyword>
<dbReference type="SUPFAM" id="SSF47413">
    <property type="entry name" value="lambda repressor-like DNA-binding domains"/>
    <property type="match status" value="1"/>
</dbReference>
<protein>
    <submittedName>
        <fullName evidence="3">DNA-binding XRE family transcriptional regulator</fullName>
    </submittedName>
</protein>
<comment type="caution">
    <text evidence="3">The sequence shown here is derived from an EMBL/GenBank/DDBJ whole genome shotgun (WGS) entry which is preliminary data.</text>
</comment>
<organism evidence="3 4">
    <name type="scientific">Harryflintia acetispora</name>
    <dbReference type="NCBI Taxonomy" id="1849041"/>
    <lineage>
        <taxon>Bacteria</taxon>
        <taxon>Bacillati</taxon>
        <taxon>Bacillota</taxon>
        <taxon>Clostridia</taxon>
        <taxon>Eubacteriales</taxon>
        <taxon>Oscillospiraceae</taxon>
        <taxon>Harryflintia</taxon>
    </lineage>
</organism>
<proteinExistence type="predicted"/>
<dbReference type="CDD" id="cd00093">
    <property type="entry name" value="HTH_XRE"/>
    <property type="match status" value="1"/>
</dbReference>
<dbReference type="Pfam" id="PF01381">
    <property type="entry name" value="HTH_3"/>
    <property type="match status" value="1"/>
</dbReference>
<dbReference type="PANTHER" id="PTHR46558">
    <property type="entry name" value="TRACRIPTIONAL REGULATORY PROTEIN-RELATED-RELATED"/>
    <property type="match status" value="1"/>
</dbReference>
<dbReference type="GO" id="GO:0003677">
    <property type="term" value="F:DNA binding"/>
    <property type="evidence" value="ECO:0007669"/>
    <property type="project" value="UniProtKB-KW"/>
</dbReference>
<dbReference type="PANTHER" id="PTHR46558:SF11">
    <property type="entry name" value="HTH-TYPE TRANSCRIPTIONAL REGULATOR XRE"/>
    <property type="match status" value="1"/>
</dbReference>
<dbReference type="InterPro" id="IPR001387">
    <property type="entry name" value="Cro/C1-type_HTH"/>
</dbReference>
<dbReference type="SMART" id="SM00530">
    <property type="entry name" value="HTH_XRE"/>
    <property type="match status" value="1"/>
</dbReference>
<dbReference type="RefSeq" id="WP_132083453.1">
    <property type="nucleotide sequence ID" value="NZ_JADNAH010000057.1"/>
</dbReference>
<dbReference type="AlphaFoldDB" id="A0A9X8Y9G8"/>
<keyword evidence="1 3" id="KW-0238">DNA-binding</keyword>
<evidence type="ECO:0000259" key="2">
    <source>
        <dbReference type="PROSITE" id="PS50943"/>
    </source>
</evidence>
<feature type="domain" description="HTH cro/C1-type" evidence="2">
    <location>
        <begin position="9"/>
        <end position="63"/>
    </location>
</feature>
<dbReference type="Gene3D" id="1.10.260.40">
    <property type="entry name" value="lambda repressor-like DNA-binding domains"/>
    <property type="match status" value="1"/>
</dbReference>
<dbReference type="PROSITE" id="PS50943">
    <property type="entry name" value="HTH_CROC1"/>
    <property type="match status" value="1"/>
</dbReference>
<accession>A0A9X8Y9G8</accession>
<dbReference type="InterPro" id="IPR010982">
    <property type="entry name" value="Lambda_DNA-bd_dom_sf"/>
</dbReference>
<evidence type="ECO:0000313" key="3">
    <source>
        <dbReference type="EMBL" id="TCL45144.1"/>
    </source>
</evidence>
<evidence type="ECO:0000313" key="4">
    <source>
        <dbReference type="Proteomes" id="UP000294682"/>
    </source>
</evidence>
<reference evidence="3 4" key="1">
    <citation type="submission" date="2019-03" db="EMBL/GenBank/DDBJ databases">
        <title>Genomic Encyclopedia of Type Strains, Phase IV (KMG-IV): sequencing the most valuable type-strain genomes for metagenomic binning, comparative biology and taxonomic classification.</title>
        <authorList>
            <person name="Goeker M."/>
        </authorList>
    </citation>
    <scope>NUCLEOTIDE SEQUENCE [LARGE SCALE GENOMIC DNA]</scope>
    <source>
        <strain evidence="3 4">DSM 100433</strain>
    </source>
</reference>
<dbReference type="Proteomes" id="UP000294682">
    <property type="component" value="Unassembled WGS sequence"/>
</dbReference>
<gene>
    <name evidence="3" type="ORF">EDD78_101124</name>
</gene>